<comment type="catalytic activity">
    <reaction evidence="10">
        <text>L-ornithine + H(+) = putrescine + CO2</text>
        <dbReference type="Rhea" id="RHEA:22964"/>
        <dbReference type="ChEBI" id="CHEBI:15378"/>
        <dbReference type="ChEBI" id="CHEBI:16526"/>
        <dbReference type="ChEBI" id="CHEBI:46911"/>
        <dbReference type="ChEBI" id="CHEBI:326268"/>
        <dbReference type="EC" id="4.1.1.17"/>
    </reaction>
</comment>
<dbReference type="SUPFAM" id="SSF50621">
    <property type="entry name" value="Alanine racemase C-terminal domain-like"/>
    <property type="match status" value="1"/>
</dbReference>
<dbReference type="PANTHER" id="PTHR11482">
    <property type="entry name" value="ARGININE/DIAMINOPIMELATE/ORNITHINE DECARBOXYLASE"/>
    <property type="match status" value="1"/>
</dbReference>
<dbReference type="InterPro" id="IPR022657">
    <property type="entry name" value="De-COase2_CS"/>
</dbReference>
<evidence type="ECO:0000256" key="4">
    <source>
        <dbReference type="ARBA" id="ARBA00023115"/>
    </source>
</evidence>
<evidence type="ECO:0000259" key="12">
    <source>
        <dbReference type="Pfam" id="PF02784"/>
    </source>
</evidence>
<dbReference type="CDD" id="cd00622">
    <property type="entry name" value="PLPDE_III_ODC"/>
    <property type="match status" value="1"/>
</dbReference>
<dbReference type="AlphaFoldDB" id="A0A8B8CGG6"/>
<dbReference type="InterPro" id="IPR029066">
    <property type="entry name" value="PLP-binding_barrel"/>
</dbReference>
<protein>
    <recommendedName>
        <fullName evidence="7">ornithine decarboxylase</fullName>
        <ecNumber evidence="7">4.1.1.17</ecNumber>
    </recommendedName>
</protein>
<dbReference type="PRINTS" id="PR01182">
    <property type="entry name" value="ORNDCRBXLASE"/>
</dbReference>
<evidence type="ECO:0000313" key="15">
    <source>
        <dbReference type="RefSeq" id="XP_022314801.1"/>
    </source>
</evidence>
<sequence>MKKYLGNNCTVQMITYERSIKSLVQEKATLHDHEQREEAFFIGDLGDIVTKYQVWKDTLPRVTPFYAVKCNDDYAVLKLLADMGTNFDCASKAEIMKVLDLGVDPSRIIYANPCKQNSFIKYAAKKNVAMMTFDNEDELHKVKALFPDAKLVLRILPASNFKVQCELGNKYGCHPDKARHLLEAARNLGLNVMGVSFHVGSGCEEAEAFAVAIQQARTVFDLALDMGFNMTLLDIGGGFPGQQSAPIPFSEIAHVVSEALDQYFPASEGVDIIAEPGRYFVASAFTLTVNIIAKRVVTKEKTNDDDPMNNQGPAMMYYVNDGVYGSFNCLLFDHAKVEVSTLQDSEERPYSSSVWGPTCDGLDCILEDCPLPELRVGHWLFFRDMGAYTMSAASTFNGMPPPQKYYYCEQTQWTVVYPERVRKSSYIQKIPFMMTGHLVEEAHDFSDEIFGTSPVPEALVGSPFGF</sequence>
<dbReference type="Pfam" id="PF02784">
    <property type="entry name" value="Orn_Arg_deC_N"/>
    <property type="match status" value="1"/>
</dbReference>
<dbReference type="SUPFAM" id="SSF51419">
    <property type="entry name" value="PLP-binding barrel"/>
    <property type="match status" value="1"/>
</dbReference>
<dbReference type="Gene3D" id="3.20.20.10">
    <property type="entry name" value="Alanine racemase"/>
    <property type="match status" value="1"/>
</dbReference>
<evidence type="ECO:0000313" key="13">
    <source>
        <dbReference type="Proteomes" id="UP000694844"/>
    </source>
</evidence>
<evidence type="ECO:0000256" key="5">
    <source>
        <dbReference type="ARBA" id="ARBA00023239"/>
    </source>
</evidence>
<dbReference type="PROSITE" id="PS00878">
    <property type="entry name" value="ODR_DC_2_1"/>
    <property type="match status" value="1"/>
</dbReference>
<keyword evidence="4" id="KW-0620">Polyamine biosynthesis</keyword>
<dbReference type="InterPro" id="IPR022653">
    <property type="entry name" value="De-COase2_pyr-phos_BS"/>
</dbReference>
<feature type="domain" description="Orn/DAP/Arg decarboxylase 2 N-terminal" evidence="12">
    <location>
        <begin position="45"/>
        <end position="282"/>
    </location>
</feature>
<dbReference type="Proteomes" id="UP000694844">
    <property type="component" value="Chromosome 2"/>
</dbReference>
<evidence type="ECO:0000313" key="14">
    <source>
        <dbReference type="RefSeq" id="XP_022314800.1"/>
    </source>
</evidence>
<dbReference type="RefSeq" id="XP_022314800.1">
    <property type="nucleotide sequence ID" value="XM_022459092.1"/>
</dbReference>
<dbReference type="GeneID" id="111119190"/>
<keyword evidence="3 11" id="KW-0663">Pyridoxal phosphate</keyword>
<dbReference type="GO" id="GO:0004586">
    <property type="term" value="F:ornithine decarboxylase activity"/>
    <property type="evidence" value="ECO:0007669"/>
    <property type="project" value="UniProtKB-EC"/>
</dbReference>
<keyword evidence="13" id="KW-1185">Reference proteome</keyword>
<dbReference type="PRINTS" id="PR01179">
    <property type="entry name" value="ODADCRBXLASE"/>
</dbReference>
<accession>A0A8B8CGG6</accession>
<proteinExistence type="inferred from homology"/>
<keyword evidence="5" id="KW-0456">Lyase</keyword>
<evidence type="ECO:0000256" key="7">
    <source>
        <dbReference type="ARBA" id="ARBA00034138"/>
    </source>
</evidence>
<dbReference type="GO" id="GO:0005737">
    <property type="term" value="C:cytoplasm"/>
    <property type="evidence" value="ECO:0007669"/>
    <property type="project" value="TreeGrafter"/>
</dbReference>
<dbReference type="InterPro" id="IPR002433">
    <property type="entry name" value="Orn_de-COase"/>
</dbReference>
<comment type="pathway">
    <text evidence="6">Amine and polyamine biosynthesis; putrescine biosynthesis via L-ornithine pathway; putrescine from L-ornithine: step 1/1.</text>
</comment>
<evidence type="ECO:0000256" key="3">
    <source>
        <dbReference type="ARBA" id="ARBA00022898"/>
    </source>
</evidence>
<dbReference type="FunFam" id="3.20.20.10:FF:000005">
    <property type="entry name" value="Ornithine decarboxylase"/>
    <property type="match status" value="1"/>
</dbReference>
<evidence type="ECO:0000256" key="2">
    <source>
        <dbReference type="ARBA" id="ARBA00008872"/>
    </source>
</evidence>
<dbReference type="FunFam" id="2.40.37.10:FF:000005">
    <property type="entry name" value="Ornithine decarboxylase"/>
    <property type="match status" value="1"/>
</dbReference>
<feature type="modified residue" description="N6-(pyridoxal phosphate)lysine" evidence="11">
    <location>
        <position position="69"/>
    </location>
</feature>
<dbReference type="PANTHER" id="PTHR11482:SF6">
    <property type="entry name" value="ORNITHINE DECARBOXYLASE 1-RELATED"/>
    <property type="match status" value="1"/>
</dbReference>
<dbReference type="InterPro" id="IPR009006">
    <property type="entry name" value="Ala_racemase/Decarboxylase_C"/>
</dbReference>
<dbReference type="InterPro" id="IPR022644">
    <property type="entry name" value="De-COase2_N"/>
</dbReference>
<evidence type="ECO:0000256" key="10">
    <source>
        <dbReference type="ARBA" id="ARBA00049127"/>
    </source>
</evidence>
<name>A0A8B8CGG6_CRAVI</name>
<comment type="subunit">
    <text evidence="9">Homodimer. Only the dimer is catalytically active, as the active sites are constructed of residues from both monomers.</text>
</comment>
<evidence type="ECO:0000256" key="8">
    <source>
        <dbReference type="ARBA" id="ARBA00037173"/>
    </source>
</evidence>
<dbReference type="Gene3D" id="2.40.37.10">
    <property type="entry name" value="Lyase, Ornithine Decarboxylase, Chain A, domain 1"/>
    <property type="match status" value="1"/>
</dbReference>
<dbReference type="GO" id="GO:0033387">
    <property type="term" value="P:putrescine biosynthetic process from arginine, via ornithine"/>
    <property type="evidence" value="ECO:0007669"/>
    <property type="project" value="TreeGrafter"/>
</dbReference>
<dbReference type="OrthoDB" id="5034579at2759"/>
<dbReference type="RefSeq" id="XP_022314801.1">
    <property type="nucleotide sequence ID" value="XM_022459093.1"/>
</dbReference>
<organism evidence="13 14">
    <name type="scientific">Crassostrea virginica</name>
    <name type="common">Eastern oyster</name>
    <dbReference type="NCBI Taxonomy" id="6565"/>
    <lineage>
        <taxon>Eukaryota</taxon>
        <taxon>Metazoa</taxon>
        <taxon>Spiralia</taxon>
        <taxon>Lophotrochozoa</taxon>
        <taxon>Mollusca</taxon>
        <taxon>Bivalvia</taxon>
        <taxon>Autobranchia</taxon>
        <taxon>Pteriomorphia</taxon>
        <taxon>Ostreida</taxon>
        <taxon>Ostreoidea</taxon>
        <taxon>Ostreidae</taxon>
        <taxon>Crassostrea</taxon>
    </lineage>
</organism>
<dbReference type="InterPro" id="IPR000183">
    <property type="entry name" value="Orn/DAP/Arg_de-COase"/>
</dbReference>
<dbReference type="EC" id="4.1.1.17" evidence="7"/>
<feature type="active site" description="Proton donor" evidence="11">
    <location>
        <position position="359"/>
    </location>
</feature>
<comment type="cofactor">
    <cofactor evidence="1 11">
        <name>pyridoxal 5'-phosphate</name>
        <dbReference type="ChEBI" id="CHEBI:597326"/>
    </cofactor>
</comment>
<evidence type="ECO:0000256" key="11">
    <source>
        <dbReference type="PIRSR" id="PIRSR600183-50"/>
    </source>
</evidence>
<evidence type="ECO:0000256" key="6">
    <source>
        <dbReference type="ARBA" id="ARBA00034115"/>
    </source>
</evidence>
<dbReference type="KEGG" id="cvn:111119190"/>
<evidence type="ECO:0000256" key="9">
    <source>
        <dbReference type="ARBA" id="ARBA00046672"/>
    </source>
</evidence>
<gene>
    <name evidence="14 15" type="primary">LOC111119190</name>
</gene>
<dbReference type="PROSITE" id="PS00879">
    <property type="entry name" value="ODR_DC_2_2"/>
    <property type="match status" value="1"/>
</dbReference>
<comment type="similarity">
    <text evidence="2">Belongs to the Orn/Lys/Arg decarboxylase class-II family.</text>
</comment>
<comment type="function">
    <text evidence="8">Catalyzes the first and rate-limiting step of polyamine biosynthesis that converts ornithine into putrescine, which is the precursor for the polyamines, spermidine and spermine. Polyamines are essential for cell proliferation and are implicated in cellular processes, ranging from DNA replication to apoptosis.</text>
</comment>
<evidence type="ECO:0000256" key="1">
    <source>
        <dbReference type="ARBA" id="ARBA00001933"/>
    </source>
</evidence>
<reference evidence="14 15" key="1">
    <citation type="submission" date="2025-04" db="UniProtKB">
        <authorList>
            <consortium name="RefSeq"/>
        </authorList>
    </citation>
    <scope>IDENTIFICATION</scope>
    <source>
        <tissue evidence="14 15">Whole sample</tissue>
    </source>
</reference>